<proteinExistence type="predicted"/>
<dbReference type="EMBL" id="LN651282">
    <property type="protein sequence ID" value="CEJ20893.1"/>
    <property type="molecule type" value="Genomic_DNA"/>
</dbReference>
<evidence type="ECO:0000256" key="1">
    <source>
        <dbReference type="SAM" id="MobiDB-lite"/>
    </source>
</evidence>
<name>A0ABF7RGX2_RALSL</name>
<feature type="region of interest" description="Disordered" evidence="1">
    <location>
        <begin position="1"/>
        <end position="26"/>
    </location>
</feature>
<dbReference type="Proteomes" id="UP000053470">
    <property type="component" value="Unassembled WGS sequence"/>
</dbReference>
<reference evidence="2" key="1">
    <citation type="submission" date="2014-11" db="EMBL/GenBank/DDBJ databases">
        <authorList>
            <person name="Genoscope - CEA"/>
        </authorList>
    </citation>
    <scope>NUCLEOTIDE SEQUENCE</scope>
    <source>
        <strain evidence="2">IPO1609</strain>
    </source>
</reference>
<protein>
    <submittedName>
        <fullName evidence="2">Uncharacterized protein</fullName>
    </submittedName>
</protein>
<accession>A0ABF7RGX2</accession>
<organism evidence="2 3">
    <name type="scientific">Ralstonia solanacearum IPO1609</name>
    <dbReference type="NCBI Taxonomy" id="564066"/>
    <lineage>
        <taxon>Bacteria</taxon>
        <taxon>Pseudomonadati</taxon>
        <taxon>Pseudomonadota</taxon>
        <taxon>Betaproteobacteria</taxon>
        <taxon>Burkholderiales</taxon>
        <taxon>Burkholderiaceae</taxon>
        <taxon>Ralstonia</taxon>
        <taxon>Ralstonia solanacearum species complex</taxon>
    </lineage>
</organism>
<dbReference type="AlphaFoldDB" id="A0ABF7RGX2"/>
<reference evidence="2" key="2">
    <citation type="submission" date="2022-04" db="EMBL/GenBank/DDBJ databases">
        <title>Genomic draft of R. solanacearum strain IPO1609, a phylotype IIB1/biovar 2/race 3 strain isolated from potato in Europe.</title>
        <authorList>
            <person name="Boucher C."/>
            <person name="Carrere S."/>
            <person name="Dossat C."/>
            <person name="Elbaz M."/>
            <person name="Genin S."/>
            <person name="Gouzy J."/>
            <person name="Prior P."/>
            <person name="Segurens B."/>
            <person name="Wincker P."/>
        </authorList>
    </citation>
    <scope>NUCLEOTIDE SEQUENCE</scope>
    <source>
        <strain evidence="2">IPO1609</strain>
    </source>
</reference>
<keyword evidence="3" id="KW-1185">Reference proteome</keyword>
<evidence type="ECO:0000313" key="2">
    <source>
        <dbReference type="EMBL" id="CEJ20893.1"/>
    </source>
</evidence>
<sequence length="46" mass="4938">MTALGNLRGLPAREHAPGAHRNGLPVTRDHAHCMHAATARMVTRLA</sequence>
<evidence type="ECO:0000313" key="3">
    <source>
        <dbReference type="Proteomes" id="UP000053470"/>
    </source>
</evidence>
<gene>
    <name evidence="2" type="ORF">RSIPO_03088</name>
</gene>